<dbReference type="KEGG" id="rbc:BN938_0205"/>
<dbReference type="AlphaFoldDB" id="A0A060R5W9"/>
<organism evidence="2 3">
    <name type="scientific">Mucinivorans hirudinis</name>
    <dbReference type="NCBI Taxonomy" id="1433126"/>
    <lineage>
        <taxon>Bacteria</taxon>
        <taxon>Pseudomonadati</taxon>
        <taxon>Bacteroidota</taxon>
        <taxon>Bacteroidia</taxon>
        <taxon>Bacteroidales</taxon>
        <taxon>Rikenellaceae</taxon>
        <taxon>Mucinivorans</taxon>
    </lineage>
</organism>
<proteinExistence type="predicted"/>
<keyword evidence="3" id="KW-1185">Reference proteome</keyword>
<evidence type="ECO:0000313" key="3">
    <source>
        <dbReference type="Proteomes" id="UP000027616"/>
    </source>
</evidence>
<evidence type="ECO:0000256" key="1">
    <source>
        <dbReference type="SAM" id="Phobius"/>
    </source>
</evidence>
<dbReference type="Proteomes" id="UP000027616">
    <property type="component" value="Chromosome I"/>
</dbReference>
<name>A0A060R5W9_9BACT</name>
<feature type="transmembrane region" description="Helical" evidence="1">
    <location>
        <begin position="7"/>
        <end position="25"/>
    </location>
</feature>
<sequence length="122" mass="13503">MRTKECIIKYCIGAALSALFLGYYASITLFPHAHIIDGGTIIIHSHIHNKSHQQTPDGSHTKENITLIAQLSLLEFLSCTAAWEVVPPPQIYVNRDTPIEQTSFPTASHLENIPARAPPVVY</sequence>
<keyword evidence="1" id="KW-1133">Transmembrane helix</keyword>
<dbReference type="EMBL" id="HG934468">
    <property type="protein sequence ID" value="CDN30311.1"/>
    <property type="molecule type" value="Genomic_DNA"/>
</dbReference>
<keyword evidence="1" id="KW-0812">Transmembrane</keyword>
<gene>
    <name evidence="2" type="ORF">BN938_0205</name>
</gene>
<protein>
    <submittedName>
        <fullName evidence="2">Uncharacterized protein</fullName>
    </submittedName>
</protein>
<dbReference type="HOGENOM" id="CLU_2024107_0_0_10"/>
<dbReference type="STRING" id="1433126.BN938_0205"/>
<reference evidence="2 3" key="1">
    <citation type="journal article" date="2015" name="Genome Announc.">
        <title>Complete Genome Sequence of the Novel Leech Symbiont Mucinivorans hirudinis M3T.</title>
        <authorList>
            <person name="Nelson M.C."/>
            <person name="Bomar L."/>
            <person name="Graf J."/>
        </authorList>
    </citation>
    <scope>NUCLEOTIDE SEQUENCE [LARGE SCALE GENOMIC DNA]</scope>
    <source>
        <strain evidence="3">M3</strain>
    </source>
</reference>
<keyword evidence="1" id="KW-0472">Membrane</keyword>
<evidence type="ECO:0000313" key="2">
    <source>
        <dbReference type="EMBL" id="CDN30311.1"/>
    </source>
</evidence>
<dbReference type="OrthoDB" id="1001813at2"/>
<accession>A0A060R5W9</accession>